<name>A0A1G9BD64_9PROT</name>
<dbReference type="OrthoDB" id="8534766at2"/>
<dbReference type="EMBL" id="FNFX01000002">
    <property type="protein sequence ID" value="SDK37427.1"/>
    <property type="molecule type" value="Genomic_DNA"/>
</dbReference>
<proteinExistence type="predicted"/>
<dbReference type="Proteomes" id="UP000198629">
    <property type="component" value="Unassembled WGS sequence"/>
</dbReference>
<reference evidence="2" key="1">
    <citation type="submission" date="2016-10" db="EMBL/GenBank/DDBJ databases">
        <authorList>
            <person name="Varghese N."/>
            <person name="Submissions S."/>
        </authorList>
    </citation>
    <scope>NUCLEOTIDE SEQUENCE [LARGE SCALE GENOMIC DNA]</scope>
    <source>
        <strain evidence="2">CBMB127</strain>
    </source>
</reference>
<organism evidence="1 2">
    <name type="scientific">Methylophilus rhizosphaerae</name>
    <dbReference type="NCBI Taxonomy" id="492660"/>
    <lineage>
        <taxon>Bacteria</taxon>
        <taxon>Pseudomonadati</taxon>
        <taxon>Pseudomonadota</taxon>
        <taxon>Betaproteobacteria</taxon>
        <taxon>Nitrosomonadales</taxon>
        <taxon>Methylophilaceae</taxon>
        <taxon>Methylophilus</taxon>
    </lineage>
</organism>
<dbReference type="STRING" id="492660.SAMN05192566_1117"/>
<sequence length="191" mass="21380">MEITYIERLKLLHQLCQVETTPVAERSEEETKAGLANVDVEAAAFYIASFITFRAIQAAGRHPAEELQNDFDMLGVYQCFGLMVYAFLFMPLTQEGYEPDYGQAQVTIGKTLFDGIAPEVLAEIIESGFHKFKLIAEADAEHWLEYRENLDKVTISYMIAATDDESPHTAAEVLPLFGQLLSQLCEAFSAI</sequence>
<protein>
    <submittedName>
        <fullName evidence="1">Uncharacterized protein</fullName>
    </submittedName>
</protein>
<accession>A0A1G9BD64</accession>
<keyword evidence="2" id="KW-1185">Reference proteome</keyword>
<gene>
    <name evidence="1" type="ORF">SAMN05192566_1117</name>
</gene>
<evidence type="ECO:0000313" key="2">
    <source>
        <dbReference type="Proteomes" id="UP000198629"/>
    </source>
</evidence>
<dbReference type="RefSeq" id="WP_091471151.1">
    <property type="nucleotide sequence ID" value="NZ_FNFX01000002.1"/>
</dbReference>
<dbReference type="AlphaFoldDB" id="A0A1G9BD64"/>
<evidence type="ECO:0000313" key="1">
    <source>
        <dbReference type="EMBL" id="SDK37427.1"/>
    </source>
</evidence>